<name>A0ABN2CQB1_9ACTN</name>
<comment type="caution">
    <text evidence="2">The sequence shown here is derived from an EMBL/GenBank/DDBJ whole genome shotgun (WGS) entry which is preliminary data.</text>
</comment>
<gene>
    <name evidence="2" type="ORF">GCM10009741_77080</name>
</gene>
<proteinExistence type="predicted"/>
<evidence type="ECO:0008006" key="4">
    <source>
        <dbReference type="Google" id="ProtNLM"/>
    </source>
</evidence>
<protein>
    <recommendedName>
        <fullName evidence="4">Alpha/beta hydrolase family protein</fullName>
    </recommendedName>
</protein>
<accession>A0ABN2CQB1</accession>
<evidence type="ECO:0000313" key="2">
    <source>
        <dbReference type="EMBL" id="GAA1560461.1"/>
    </source>
</evidence>
<dbReference type="RefSeq" id="WP_344183333.1">
    <property type="nucleotide sequence ID" value="NZ_BAAANC010000005.1"/>
</dbReference>
<organism evidence="2 3">
    <name type="scientific">Kribbella lupini</name>
    <dbReference type="NCBI Taxonomy" id="291602"/>
    <lineage>
        <taxon>Bacteria</taxon>
        <taxon>Bacillati</taxon>
        <taxon>Actinomycetota</taxon>
        <taxon>Actinomycetes</taxon>
        <taxon>Propionibacteriales</taxon>
        <taxon>Kribbellaceae</taxon>
        <taxon>Kribbella</taxon>
    </lineage>
</organism>
<feature type="region of interest" description="Disordered" evidence="1">
    <location>
        <begin position="56"/>
        <end position="79"/>
    </location>
</feature>
<dbReference type="Proteomes" id="UP001500363">
    <property type="component" value="Unassembled WGS sequence"/>
</dbReference>
<sequence length="79" mass="7857">MIRAVTDHFPEAAGKLTAKPAAVGHSFGGLIAQKIGGEGASAVTVAIDPLPVAASCPSRSQPISPARRSSAARPTPGAR</sequence>
<evidence type="ECO:0000256" key="1">
    <source>
        <dbReference type="SAM" id="MobiDB-lite"/>
    </source>
</evidence>
<evidence type="ECO:0000313" key="3">
    <source>
        <dbReference type="Proteomes" id="UP001500363"/>
    </source>
</evidence>
<dbReference type="EMBL" id="BAAANC010000005">
    <property type="protein sequence ID" value="GAA1560461.1"/>
    <property type="molecule type" value="Genomic_DNA"/>
</dbReference>
<keyword evidence="3" id="KW-1185">Reference proteome</keyword>
<reference evidence="2 3" key="1">
    <citation type="journal article" date="2019" name="Int. J. Syst. Evol. Microbiol.">
        <title>The Global Catalogue of Microorganisms (GCM) 10K type strain sequencing project: providing services to taxonomists for standard genome sequencing and annotation.</title>
        <authorList>
            <consortium name="The Broad Institute Genomics Platform"/>
            <consortium name="The Broad Institute Genome Sequencing Center for Infectious Disease"/>
            <person name="Wu L."/>
            <person name="Ma J."/>
        </authorList>
    </citation>
    <scope>NUCLEOTIDE SEQUENCE [LARGE SCALE GENOMIC DNA]</scope>
    <source>
        <strain evidence="2 3">JCM 14303</strain>
    </source>
</reference>